<dbReference type="Gene3D" id="1.10.555.10">
    <property type="entry name" value="Rho GTPase activation protein"/>
    <property type="match status" value="1"/>
</dbReference>
<name>A0A4P9X892_9FUNG</name>
<dbReference type="GO" id="GO:0005096">
    <property type="term" value="F:GTPase activator activity"/>
    <property type="evidence" value="ECO:0007669"/>
    <property type="project" value="UniProtKB-KW"/>
</dbReference>
<sequence>EVYDVHAVAGLLKLYLRELPHPVVTYARQRDFLHLTDLQDRAQRIHQLASLLRMLPLPNYTLLRALISHLVRVVQNAEKTRMTVRNMGIVFSPTLGIPAGVVTLMMAEFAIVF</sequence>
<dbReference type="Proteomes" id="UP000274922">
    <property type="component" value="Unassembled WGS sequence"/>
</dbReference>
<keyword evidence="2" id="KW-1133">Transmembrane helix</keyword>
<dbReference type="PROSITE" id="PS50238">
    <property type="entry name" value="RHOGAP"/>
    <property type="match status" value="1"/>
</dbReference>
<accession>A0A4P9X892</accession>
<dbReference type="OrthoDB" id="185175at2759"/>
<keyword evidence="5" id="KW-1185">Reference proteome</keyword>
<protein>
    <recommendedName>
        <fullName evidence="3">Rho-GAP domain-containing protein</fullName>
    </recommendedName>
</protein>
<feature type="transmembrane region" description="Helical" evidence="2">
    <location>
        <begin position="89"/>
        <end position="112"/>
    </location>
</feature>
<reference evidence="5" key="1">
    <citation type="journal article" date="2018" name="Nat. Microbiol.">
        <title>Leveraging single-cell genomics to expand the fungal tree of life.</title>
        <authorList>
            <person name="Ahrendt S.R."/>
            <person name="Quandt C.A."/>
            <person name="Ciobanu D."/>
            <person name="Clum A."/>
            <person name="Salamov A."/>
            <person name="Andreopoulos B."/>
            <person name="Cheng J.F."/>
            <person name="Woyke T."/>
            <person name="Pelin A."/>
            <person name="Henrissat B."/>
            <person name="Reynolds N.K."/>
            <person name="Benny G.L."/>
            <person name="Smith M.E."/>
            <person name="James T.Y."/>
            <person name="Grigoriev I.V."/>
        </authorList>
    </citation>
    <scope>NUCLEOTIDE SEQUENCE [LARGE SCALE GENOMIC DNA]</scope>
    <source>
        <strain evidence="5">ATCC 52028</strain>
    </source>
</reference>
<keyword evidence="2" id="KW-0812">Transmembrane</keyword>
<dbReference type="InterPro" id="IPR008936">
    <property type="entry name" value="Rho_GTPase_activation_prot"/>
</dbReference>
<feature type="non-terminal residue" evidence="4">
    <location>
        <position position="1"/>
    </location>
</feature>
<dbReference type="STRING" id="1555241.A0A4P9X892"/>
<evidence type="ECO:0000313" key="4">
    <source>
        <dbReference type="EMBL" id="RKP01452.1"/>
    </source>
</evidence>
<gene>
    <name evidence="4" type="ORF">CXG81DRAFT_7013</name>
</gene>
<feature type="non-terminal residue" evidence="4">
    <location>
        <position position="113"/>
    </location>
</feature>
<evidence type="ECO:0000259" key="3">
    <source>
        <dbReference type="PROSITE" id="PS50238"/>
    </source>
</evidence>
<dbReference type="InterPro" id="IPR050729">
    <property type="entry name" value="Rho-GAP"/>
</dbReference>
<dbReference type="PANTHER" id="PTHR23176:SF129">
    <property type="entry name" value="RHO GTPASE ACTIVATING PROTEIN AT 16F, ISOFORM E-RELATED"/>
    <property type="match status" value="1"/>
</dbReference>
<dbReference type="GO" id="GO:0005737">
    <property type="term" value="C:cytoplasm"/>
    <property type="evidence" value="ECO:0007669"/>
    <property type="project" value="TreeGrafter"/>
</dbReference>
<proteinExistence type="predicted"/>
<evidence type="ECO:0000313" key="5">
    <source>
        <dbReference type="Proteomes" id="UP000274922"/>
    </source>
</evidence>
<dbReference type="SMART" id="SM00324">
    <property type="entry name" value="RhoGAP"/>
    <property type="match status" value="1"/>
</dbReference>
<dbReference type="AlphaFoldDB" id="A0A4P9X892"/>
<dbReference type="PANTHER" id="PTHR23176">
    <property type="entry name" value="RHO/RAC/CDC GTPASE-ACTIVATING PROTEIN"/>
    <property type="match status" value="1"/>
</dbReference>
<feature type="domain" description="Rho-GAP" evidence="3">
    <location>
        <begin position="1"/>
        <end position="113"/>
    </location>
</feature>
<evidence type="ECO:0000256" key="2">
    <source>
        <dbReference type="SAM" id="Phobius"/>
    </source>
</evidence>
<dbReference type="SUPFAM" id="SSF48350">
    <property type="entry name" value="GTPase activation domain, GAP"/>
    <property type="match status" value="1"/>
</dbReference>
<evidence type="ECO:0000256" key="1">
    <source>
        <dbReference type="ARBA" id="ARBA00022468"/>
    </source>
</evidence>
<keyword evidence="1" id="KW-0343">GTPase activation</keyword>
<dbReference type="EMBL" id="ML014172">
    <property type="protein sequence ID" value="RKP01452.1"/>
    <property type="molecule type" value="Genomic_DNA"/>
</dbReference>
<dbReference type="Pfam" id="PF00620">
    <property type="entry name" value="RhoGAP"/>
    <property type="match status" value="1"/>
</dbReference>
<organism evidence="4 5">
    <name type="scientific">Caulochytrium protostelioides</name>
    <dbReference type="NCBI Taxonomy" id="1555241"/>
    <lineage>
        <taxon>Eukaryota</taxon>
        <taxon>Fungi</taxon>
        <taxon>Fungi incertae sedis</taxon>
        <taxon>Chytridiomycota</taxon>
        <taxon>Chytridiomycota incertae sedis</taxon>
        <taxon>Chytridiomycetes</taxon>
        <taxon>Caulochytriales</taxon>
        <taxon>Caulochytriaceae</taxon>
        <taxon>Caulochytrium</taxon>
    </lineage>
</organism>
<dbReference type="InterPro" id="IPR000198">
    <property type="entry name" value="RhoGAP_dom"/>
</dbReference>
<dbReference type="GO" id="GO:0007165">
    <property type="term" value="P:signal transduction"/>
    <property type="evidence" value="ECO:0007669"/>
    <property type="project" value="InterPro"/>
</dbReference>
<keyword evidence="2" id="KW-0472">Membrane</keyword>